<reference evidence="2 3" key="1">
    <citation type="submission" date="2019-03" db="EMBL/GenBank/DDBJ databases">
        <title>First draft genome of Liparis tanakae, snailfish: a comprehensive survey of snailfish specific genes.</title>
        <authorList>
            <person name="Kim W."/>
            <person name="Song I."/>
            <person name="Jeong J.-H."/>
            <person name="Kim D."/>
            <person name="Kim S."/>
            <person name="Ryu S."/>
            <person name="Song J.Y."/>
            <person name="Lee S.K."/>
        </authorList>
    </citation>
    <scope>NUCLEOTIDE SEQUENCE [LARGE SCALE GENOMIC DNA]</scope>
    <source>
        <tissue evidence="2">Muscle</tissue>
    </source>
</reference>
<dbReference type="AlphaFoldDB" id="A0A4Z2GUI8"/>
<proteinExistence type="predicted"/>
<feature type="compositionally biased region" description="Polar residues" evidence="1">
    <location>
        <begin position="147"/>
        <end position="165"/>
    </location>
</feature>
<sequence>MPPRPRAAPSDGHRPDRSVPNRASAGLCASVSAHLAPAPPAPPAPPSSPWTAPLPPAAGEVISPLEKKKRMAQASLNLPLNPPRTEDKERPSVIRRSPSPARASSSRNCDSSDSSPLPSSPSSSRSPSPYSVSSEDGPEGNGDHPASGSQLSPNCTSAGKNTPSGSEERKCSQIPKDPERQNKDISSQSADSIKVQNKDSDWMPLHKGRGEYSSPTFQSFSSSTVRSDWASTSTSSFTKVIPKSVQLLRPAPIQPGYKLQPGRAAQQDESLTRAKRLTDMAPWLYPTEKREKPRTVQQKVPPAQHSPAHSTAGLPVSSCDKPGRYSRHQPLLHPAFLPNRMRQPQSQLIYRHVPMGPGHSALMGSVVYPYPYYLPLMNPQTGYARPAMHPFYPHKL</sequence>
<evidence type="ECO:0000313" key="2">
    <source>
        <dbReference type="EMBL" id="TNN57267.1"/>
    </source>
</evidence>
<feature type="compositionally biased region" description="Pro residues" evidence="1">
    <location>
        <begin position="37"/>
        <end position="56"/>
    </location>
</feature>
<feature type="compositionally biased region" description="Basic and acidic residues" evidence="1">
    <location>
        <begin position="166"/>
        <end position="183"/>
    </location>
</feature>
<protein>
    <submittedName>
        <fullName evidence="2">Uncharacterized protein</fullName>
    </submittedName>
</protein>
<dbReference type="Proteomes" id="UP000314294">
    <property type="component" value="Unassembled WGS sequence"/>
</dbReference>
<dbReference type="EMBL" id="SRLO01000409">
    <property type="protein sequence ID" value="TNN57267.1"/>
    <property type="molecule type" value="Genomic_DNA"/>
</dbReference>
<name>A0A4Z2GUI8_9TELE</name>
<feature type="region of interest" description="Disordered" evidence="1">
    <location>
        <begin position="1"/>
        <end position="224"/>
    </location>
</feature>
<evidence type="ECO:0000256" key="1">
    <source>
        <dbReference type="SAM" id="MobiDB-lite"/>
    </source>
</evidence>
<dbReference type="OrthoDB" id="1938591at2759"/>
<organism evidence="2 3">
    <name type="scientific">Liparis tanakae</name>
    <name type="common">Tanaka's snailfish</name>
    <dbReference type="NCBI Taxonomy" id="230148"/>
    <lineage>
        <taxon>Eukaryota</taxon>
        <taxon>Metazoa</taxon>
        <taxon>Chordata</taxon>
        <taxon>Craniata</taxon>
        <taxon>Vertebrata</taxon>
        <taxon>Euteleostomi</taxon>
        <taxon>Actinopterygii</taxon>
        <taxon>Neopterygii</taxon>
        <taxon>Teleostei</taxon>
        <taxon>Neoteleostei</taxon>
        <taxon>Acanthomorphata</taxon>
        <taxon>Eupercaria</taxon>
        <taxon>Perciformes</taxon>
        <taxon>Cottioidei</taxon>
        <taxon>Cottales</taxon>
        <taxon>Liparidae</taxon>
        <taxon>Liparis</taxon>
    </lineage>
</organism>
<accession>A0A4Z2GUI8</accession>
<feature type="compositionally biased region" description="Low complexity" evidence="1">
    <location>
        <begin position="94"/>
        <end position="134"/>
    </location>
</feature>
<feature type="compositionally biased region" description="Low complexity" evidence="1">
    <location>
        <begin position="213"/>
        <end position="224"/>
    </location>
</feature>
<feature type="compositionally biased region" description="Polar residues" evidence="1">
    <location>
        <begin position="184"/>
        <end position="195"/>
    </location>
</feature>
<comment type="caution">
    <text evidence="2">The sequence shown here is derived from an EMBL/GenBank/DDBJ whole genome shotgun (WGS) entry which is preliminary data.</text>
</comment>
<gene>
    <name evidence="2" type="ORF">EYF80_032526</name>
</gene>
<evidence type="ECO:0000313" key="3">
    <source>
        <dbReference type="Proteomes" id="UP000314294"/>
    </source>
</evidence>
<keyword evidence="3" id="KW-1185">Reference proteome</keyword>